<gene>
    <name evidence="2" type="ORF">LFOPHFOE_00034</name>
</gene>
<dbReference type="EMBL" id="MT630734">
    <property type="protein sequence ID" value="QNO42394.1"/>
    <property type="molecule type" value="Genomic_DNA"/>
</dbReference>
<dbReference type="Pfam" id="PF10551">
    <property type="entry name" value="MULE"/>
    <property type="match status" value="1"/>
</dbReference>
<organism evidence="2">
    <name type="scientific">Candidatus Methanogaster sp. ANME-2c ERB4</name>
    <dbReference type="NCBI Taxonomy" id="2759911"/>
    <lineage>
        <taxon>Archaea</taxon>
        <taxon>Methanobacteriati</taxon>
        <taxon>Methanobacteriota</taxon>
        <taxon>Stenosarchaea group</taxon>
        <taxon>Methanomicrobia</taxon>
        <taxon>Methanosarcinales</taxon>
        <taxon>ANME-2 cluster</taxon>
        <taxon>Candidatus Methanogasteraceae</taxon>
        <taxon>Candidatus Methanogaster</taxon>
    </lineage>
</organism>
<evidence type="ECO:0000259" key="1">
    <source>
        <dbReference type="Pfam" id="PF10551"/>
    </source>
</evidence>
<accession>A0A7G9Y310</accession>
<sequence>MPKGNIPIDKSLAKEVENGKVIQTLPYIPINRVRLPLFTTISPIQCCVCGSSLKFNEKYNRFIISSYGIIRCPTTYWICSKCRKHHVDTIVGVTGSANYSDEYIEKQKAVRYNGRCSLWNTRTVGEIFTEGLTGTTGRAPCPTTLWTYEQKQGRISAHELLDQEINFNGSLYIDGYWVRSGWRNYIESQLGKTLTDHEWKKLRYKSIYVVATEDKVVLDFEITNINPSYLELIPLLDRIKSRIPEEELLKIVSDEEKAIITAVSTVFPDAVHSFCVLHQMKNLTKRYLDEFGSIENIPSTDMELYELAQELILAETSIHSSISYQGIVNLASSTELSRVSRKVIAYAKEIYRKNLLLLEKGFTPETNNVMEQLFSLIDNFVDQARSFKATFSTINFFYNLFSSTNSRCFNTGDWKGFSPINRAKMKYG</sequence>
<protein>
    <recommendedName>
        <fullName evidence="1">MULE transposase domain-containing protein</fullName>
    </recommendedName>
</protein>
<dbReference type="InterPro" id="IPR018289">
    <property type="entry name" value="MULE_transposase_dom"/>
</dbReference>
<dbReference type="AlphaFoldDB" id="A0A7G9Y310"/>
<name>A0A7G9Y310_9EURY</name>
<proteinExistence type="predicted"/>
<evidence type="ECO:0000313" key="2">
    <source>
        <dbReference type="EMBL" id="QNO42394.1"/>
    </source>
</evidence>
<feature type="domain" description="MULE transposase" evidence="1">
    <location>
        <begin position="227"/>
        <end position="282"/>
    </location>
</feature>
<reference evidence="2" key="1">
    <citation type="submission" date="2020-06" db="EMBL/GenBank/DDBJ databases">
        <title>Unique genomic features of the anaerobic methanotrophic archaea.</title>
        <authorList>
            <person name="Chadwick G.L."/>
            <person name="Skennerton C.T."/>
            <person name="Laso-Perez R."/>
            <person name="Leu A.O."/>
            <person name="Speth D.R."/>
            <person name="Yu H."/>
            <person name="Morgan-Lang C."/>
            <person name="Hatzenpichler R."/>
            <person name="Goudeau D."/>
            <person name="Malmstrom R."/>
            <person name="Brazelton W.J."/>
            <person name="Woyke T."/>
            <person name="Hallam S.J."/>
            <person name="Tyson G.W."/>
            <person name="Wegener G."/>
            <person name="Boetius A."/>
            <person name="Orphan V."/>
        </authorList>
    </citation>
    <scope>NUCLEOTIDE SEQUENCE</scope>
</reference>